<dbReference type="Gene3D" id="2.30.38.10">
    <property type="entry name" value="Luciferase, Domain 3"/>
    <property type="match status" value="1"/>
</dbReference>
<evidence type="ECO:0000313" key="4">
    <source>
        <dbReference type="EMBL" id="SEH35328.1"/>
    </source>
</evidence>
<name>A0A1H6HM72_CHRCI</name>
<dbReference type="Pfam" id="PF13193">
    <property type="entry name" value="AMP-binding_C"/>
    <property type="match status" value="1"/>
</dbReference>
<accession>A0A1H6HM72</accession>
<dbReference type="CDD" id="cd05930">
    <property type="entry name" value="A_NRPS"/>
    <property type="match status" value="1"/>
</dbReference>
<dbReference type="AlphaFoldDB" id="A0A1H6HM72"/>
<keyword evidence="1" id="KW-0596">Phosphopantetheine</keyword>
<dbReference type="InterPro" id="IPR036291">
    <property type="entry name" value="NAD(P)-bd_dom_sf"/>
</dbReference>
<evidence type="ECO:0000313" key="5">
    <source>
        <dbReference type="Proteomes" id="UP000198561"/>
    </source>
</evidence>
<dbReference type="Gene3D" id="3.40.50.720">
    <property type="entry name" value="NAD(P)-binding Rossmann-like Domain"/>
    <property type="match status" value="1"/>
</dbReference>
<dbReference type="Pfam" id="PF07993">
    <property type="entry name" value="NAD_binding_4"/>
    <property type="match status" value="1"/>
</dbReference>
<dbReference type="PANTHER" id="PTHR44845">
    <property type="entry name" value="CARRIER DOMAIN-CONTAINING PROTEIN"/>
    <property type="match status" value="1"/>
</dbReference>
<dbReference type="PANTHER" id="PTHR44845:SF6">
    <property type="entry name" value="BETA-ALANINE-ACTIVATING ENZYME"/>
    <property type="match status" value="1"/>
</dbReference>
<evidence type="ECO:0000259" key="3">
    <source>
        <dbReference type="PROSITE" id="PS50075"/>
    </source>
</evidence>
<dbReference type="NCBIfam" id="TIGR01746">
    <property type="entry name" value="Thioester-redct"/>
    <property type="match status" value="1"/>
</dbReference>
<dbReference type="InterPro" id="IPR010080">
    <property type="entry name" value="Thioester_reductase-like_dom"/>
</dbReference>
<dbReference type="EMBL" id="FNWQ01000003">
    <property type="protein sequence ID" value="SEH35328.1"/>
    <property type="molecule type" value="Genomic_DNA"/>
</dbReference>
<evidence type="ECO:0000256" key="1">
    <source>
        <dbReference type="ARBA" id="ARBA00022450"/>
    </source>
</evidence>
<dbReference type="InterPro" id="IPR009081">
    <property type="entry name" value="PP-bd_ACP"/>
</dbReference>
<dbReference type="InterPro" id="IPR013120">
    <property type="entry name" value="FAR_NAD-bd"/>
</dbReference>
<dbReference type="NCBIfam" id="TIGR01733">
    <property type="entry name" value="AA-adenyl-dom"/>
    <property type="match status" value="1"/>
</dbReference>
<organism evidence="4 5">
    <name type="scientific">Chryseobacterium culicis</name>
    <dbReference type="NCBI Taxonomy" id="680127"/>
    <lineage>
        <taxon>Bacteria</taxon>
        <taxon>Pseudomonadati</taxon>
        <taxon>Bacteroidota</taxon>
        <taxon>Flavobacteriia</taxon>
        <taxon>Flavobacteriales</taxon>
        <taxon>Weeksellaceae</taxon>
        <taxon>Chryseobacterium group</taxon>
        <taxon>Chryseobacterium</taxon>
    </lineage>
</organism>
<dbReference type="Pfam" id="PF00550">
    <property type="entry name" value="PP-binding"/>
    <property type="match status" value="1"/>
</dbReference>
<dbReference type="InterPro" id="IPR000873">
    <property type="entry name" value="AMP-dep_synth/lig_dom"/>
</dbReference>
<proteinExistence type="predicted"/>
<dbReference type="SUPFAM" id="SSF51735">
    <property type="entry name" value="NAD(P)-binding Rossmann-fold domains"/>
    <property type="match status" value="1"/>
</dbReference>
<dbReference type="Gene3D" id="1.10.1200.10">
    <property type="entry name" value="ACP-like"/>
    <property type="match status" value="1"/>
</dbReference>
<dbReference type="PROSITE" id="PS50075">
    <property type="entry name" value="CARRIER"/>
    <property type="match status" value="1"/>
</dbReference>
<dbReference type="FunFam" id="3.40.50.980:FF:000001">
    <property type="entry name" value="Non-ribosomal peptide synthetase"/>
    <property type="match status" value="1"/>
</dbReference>
<protein>
    <submittedName>
        <fullName evidence="4">Amino acid adenylation domain-containing protein/thioester reductase domain-containing protein</fullName>
    </submittedName>
</protein>
<dbReference type="SUPFAM" id="SSF56801">
    <property type="entry name" value="Acetyl-CoA synthetase-like"/>
    <property type="match status" value="1"/>
</dbReference>
<feature type="domain" description="Carrier" evidence="3">
    <location>
        <begin position="572"/>
        <end position="647"/>
    </location>
</feature>
<gene>
    <name evidence="4" type="ORF">SAMN05421593_2971</name>
</gene>
<dbReference type="InterPro" id="IPR006162">
    <property type="entry name" value="Ppantetheine_attach_site"/>
</dbReference>
<dbReference type="Proteomes" id="UP000198561">
    <property type="component" value="Unassembled WGS sequence"/>
</dbReference>
<dbReference type="Gene3D" id="3.30.300.30">
    <property type="match status" value="1"/>
</dbReference>
<dbReference type="PROSITE" id="PS00012">
    <property type="entry name" value="PHOSPHOPANTETHEINE"/>
    <property type="match status" value="1"/>
</dbReference>
<dbReference type="InterPro" id="IPR045851">
    <property type="entry name" value="AMP-bd_C_sf"/>
</dbReference>
<dbReference type="FunFam" id="2.30.38.10:FF:000001">
    <property type="entry name" value="Non-ribosomal peptide synthetase PvdI"/>
    <property type="match status" value="1"/>
</dbReference>
<dbReference type="InterPro" id="IPR010071">
    <property type="entry name" value="AA_adenyl_dom"/>
</dbReference>
<evidence type="ECO:0000256" key="2">
    <source>
        <dbReference type="ARBA" id="ARBA00022553"/>
    </source>
</evidence>
<dbReference type="InterPro" id="IPR036736">
    <property type="entry name" value="ACP-like_sf"/>
</dbReference>
<reference evidence="4 5" key="1">
    <citation type="submission" date="2016-10" db="EMBL/GenBank/DDBJ databases">
        <authorList>
            <person name="de Groot N.N."/>
        </authorList>
    </citation>
    <scope>NUCLEOTIDE SEQUENCE [LARGE SCALE GENOMIC DNA]</scope>
    <source>
        <strain evidence="4 5">DSM 23031</strain>
    </source>
</reference>
<sequence>MPLLFKCFSVIEANFIHFLHPIILIIMSNTTSSPEPHSLGSAVLLSSEDREKLLDGFNKTGWDYHHDETLESLFRKQAILHPDKTAAVYQDQEITYRELDQRSNKIAGLLLSRGIKEGKYVPIWLDRSLEWIVAVLGVIKTGAAYVPIDPAYPARRVEYILSDTSADVMITNQNLKDLLSDSVKTKVLDLSTMENLNPLSSDYPEITIHQNSLAYTIYTSGSTGKPKGVMVSHHAIQHLVTWHNHHFHVDHSSKLTLVAGLAFDISVWETWSALTAGATVFMANNEDRTDASALVDFYRNNQITHGFVPTVLAPSFVNYSRNYNDLKLKYLFTAGEKLKPVLTSELSYELIDYYGPTECTVYATFKKVKDANGKYVSSIGRPIANAKAYILSENMELLPVGAVGELCIGGSILADGYLNNEELTKTKFVTNPFNKKEKLYRTGDLAKWKADGEIEFLGRIDSQIKIRGFRVELSEIERTLIQQDNIREALVIGKETEGSTKYLIAFIVVKTGAEKDVSSIRNALKDELPGYMIPAQIIFIDKIPLTANGKTDIQALKDIADRETAEVISLEPPTNETERIIVDVWSSALERPVINRTDNFFDIGGNSLLVAAVAVTLQKKLDVKVYLRDIYQYPVLQQLSEVLITRSREEREAIPAEDVEPYVELQKDVYLAPGTVFAGGFNPKQVENPAIIFLTGVTGFVGIHLLQELLDTTNAAIYCLVRAQDEFYAMEKIDRCFKQYRIPQNIEQKPRIIPVIGDLALPSLGLSEETFTKLAKQADLIYHSGSSVNFIEPYSFMKAPNVEGLREIIKLAGAERTSCLALLSTISVYSWGHLFTGKTVMLESDDIEQNLMSVSKDIGYVRSKWVMEAIADLASKEGLPLITYRLGYAMCHSGTGASASYQWWSGLVKNCIEFKSYPALTELREGLTTVDYMTRAMAYITKNKQAIGKKFNLIASPETNLTLEDFFGLMKKYYPFTLKDLPYKEWRKQWEDDSKNRLYPLTSLFRDNMHEGLSTVELYQNTYIWDCSNVIQFLEGSGIHEPVFDKKVLDSYLRYLGIPVE</sequence>
<dbReference type="FunFam" id="3.40.50.12780:FF:000012">
    <property type="entry name" value="Non-ribosomal peptide synthetase"/>
    <property type="match status" value="1"/>
</dbReference>
<dbReference type="STRING" id="680127.SAMN05421593_2971"/>
<dbReference type="InterPro" id="IPR025110">
    <property type="entry name" value="AMP-bd_C"/>
</dbReference>
<dbReference type="SUPFAM" id="SSF47336">
    <property type="entry name" value="ACP-like"/>
    <property type="match status" value="1"/>
</dbReference>
<dbReference type="Pfam" id="PF00501">
    <property type="entry name" value="AMP-binding"/>
    <property type="match status" value="1"/>
</dbReference>
<keyword evidence="2" id="KW-0597">Phosphoprotein</keyword>
<dbReference type="Gene3D" id="3.40.50.980">
    <property type="match status" value="2"/>
</dbReference>